<comment type="caution">
    <text evidence="3">The sequence shown here is derived from an EMBL/GenBank/DDBJ whole genome shotgun (WGS) entry which is preliminary data.</text>
</comment>
<dbReference type="GO" id="GO:0016887">
    <property type="term" value="F:ATP hydrolysis activity"/>
    <property type="evidence" value="ECO:0007669"/>
    <property type="project" value="InterPro"/>
</dbReference>
<name>A0A4U2ZUJ8_BACMY</name>
<proteinExistence type="inferred from homology"/>
<dbReference type="SUPFAM" id="SSF52540">
    <property type="entry name" value="P-loop containing nucleoside triphosphate hydrolases"/>
    <property type="match status" value="1"/>
</dbReference>
<dbReference type="Proteomes" id="UP000305524">
    <property type="component" value="Unassembled WGS sequence"/>
</dbReference>
<evidence type="ECO:0000313" key="3">
    <source>
        <dbReference type="EMBL" id="TKI78824.1"/>
    </source>
</evidence>
<protein>
    <submittedName>
        <fullName evidence="3">ATP-binding cassette domain-containing protein</fullName>
    </submittedName>
</protein>
<dbReference type="PANTHER" id="PTHR42798:SF7">
    <property type="entry name" value="ALPHA-D-RIBOSE 1-METHYLPHOSPHONATE 5-TRIPHOSPHATE SYNTHASE SUBUNIT PHNL"/>
    <property type="match status" value="1"/>
</dbReference>
<dbReference type="InterPro" id="IPR003439">
    <property type="entry name" value="ABC_transporter-like_ATP-bd"/>
</dbReference>
<evidence type="ECO:0000259" key="2">
    <source>
        <dbReference type="Pfam" id="PF00005"/>
    </source>
</evidence>
<comment type="similarity">
    <text evidence="1">Belongs to the ABC transporter superfamily.</text>
</comment>
<dbReference type="PANTHER" id="PTHR42798">
    <property type="entry name" value="LIPOPROTEIN-RELEASING SYSTEM ATP-BINDING PROTEIN LOLD"/>
    <property type="match status" value="1"/>
</dbReference>
<reference evidence="3 4" key="1">
    <citation type="journal article" date="2019" name="Environ. Microbiol.">
        <title>An active ?-lactamase is a part of an orchestrated cell wall stress resistance network of Bacillus subtilis and related rhizosphere species.</title>
        <authorList>
            <person name="Bucher T."/>
            <person name="Keren-Paz A."/>
            <person name="Hausser J."/>
            <person name="Olender T."/>
            <person name="Cytryn E."/>
            <person name="Kolodkin-Gal I."/>
        </authorList>
    </citation>
    <scope>NUCLEOTIDE SEQUENCE [LARGE SCALE GENOMIC DNA]</scope>
    <source>
        <strain evidence="3 4">I186</strain>
    </source>
</reference>
<accession>A0A4U2ZUJ8</accession>
<keyword evidence="3" id="KW-0067">ATP-binding</keyword>
<evidence type="ECO:0000313" key="4">
    <source>
        <dbReference type="Proteomes" id="UP000305524"/>
    </source>
</evidence>
<dbReference type="Pfam" id="PF00005">
    <property type="entry name" value="ABC_tran"/>
    <property type="match status" value="1"/>
</dbReference>
<dbReference type="InterPro" id="IPR027417">
    <property type="entry name" value="P-loop_NTPase"/>
</dbReference>
<feature type="non-terminal residue" evidence="3">
    <location>
        <position position="105"/>
    </location>
</feature>
<organism evidence="3 4">
    <name type="scientific">Bacillus mycoides</name>
    <dbReference type="NCBI Taxonomy" id="1405"/>
    <lineage>
        <taxon>Bacteria</taxon>
        <taxon>Bacillati</taxon>
        <taxon>Bacillota</taxon>
        <taxon>Bacilli</taxon>
        <taxon>Bacillales</taxon>
        <taxon>Bacillaceae</taxon>
        <taxon>Bacillus</taxon>
        <taxon>Bacillus cereus group</taxon>
    </lineage>
</organism>
<keyword evidence="3" id="KW-0547">Nucleotide-binding</keyword>
<dbReference type="GO" id="GO:0005524">
    <property type="term" value="F:ATP binding"/>
    <property type="evidence" value="ECO:0007669"/>
    <property type="project" value="UniProtKB-KW"/>
</dbReference>
<dbReference type="Gene3D" id="3.40.50.300">
    <property type="entry name" value="P-loop containing nucleotide triphosphate hydrolases"/>
    <property type="match status" value="1"/>
</dbReference>
<gene>
    <name evidence="3" type="ORF">FC701_33495</name>
</gene>
<dbReference type="RefSeq" id="WP_137059561.1">
    <property type="nucleotide sequence ID" value="NZ_SZOD01001269.1"/>
</dbReference>
<evidence type="ECO:0000256" key="1">
    <source>
        <dbReference type="ARBA" id="ARBA00005417"/>
    </source>
</evidence>
<dbReference type="AlphaFoldDB" id="A0A4U2ZUJ8"/>
<sequence length="105" mass="11510">MKIVKVKDLSKEYAGKISHTALSNINLTITEGEFVGIMGPSGSGKTTLLNMISTIDSPTSGSVFINSKNPYQLSPDDLAVFRRQELGFVFQSFNLLHTLTVKENM</sequence>
<feature type="domain" description="ABC transporter" evidence="2">
    <location>
        <begin position="22"/>
        <end position="104"/>
    </location>
</feature>
<dbReference type="EMBL" id="SZOD01001269">
    <property type="protein sequence ID" value="TKI78824.1"/>
    <property type="molecule type" value="Genomic_DNA"/>
</dbReference>